<dbReference type="EMBL" id="JANBVB010003616">
    <property type="protein sequence ID" value="KAJ2878154.1"/>
    <property type="molecule type" value="Genomic_DNA"/>
</dbReference>
<dbReference type="Proteomes" id="UP001139981">
    <property type="component" value="Unassembled WGS sequence"/>
</dbReference>
<proteinExistence type="predicted"/>
<gene>
    <name evidence="1" type="ORF">IWW38_006394</name>
</gene>
<organism evidence="1 2">
    <name type="scientific">Coemansia aciculifera</name>
    <dbReference type="NCBI Taxonomy" id="417176"/>
    <lineage>
        <taxon>Eukaryota</taxon>
        <taxon>Fungi</taxon>
        <taxon>Fungi incertae sedis</taxon>
        <taxon>Zoopagomycota</taxon>
        <taxon>Kickxellomycotina</taxon>
        <taxon>Kickxellomycetes</taxon>
        <taxon>Kickxellales</taxon>
        <taxon>Kickxellaceae</taxon>
        <taxon>Coemansia</taxon>
    </lineage>
</organism>
<reference evidence="1" key="1">
    <citation type="submission" date="2022-07" db="EMBL/GenBank/DDBJ databases">
        <title>Phylogenomic reconstructions and comparative analyses of Kickxellomycotina fungi.</title>
        <authorList>
            <person name="Reynolds N.K."/>
            <person name="Stajich J.E."/>
            <person name="Barry K."/>
            <person name="Grigoriev I.V."/>
            <person name="Crous P."/>
            <person name="Smith M.E."/>
        </authorList>
    </citation>
    <scope>NUCLEOTIDE SEQUENCE</scope>
    <source>
        <strain evidence="1">CBS 190363</strain>
    </source>
</reference>
<evidence type="ECO:0000313" key="1">
    <source>
        <dbReference type="EMBL" id="KAJ2878154.1"/>
    </source>
</evidence>
<sequence>MSTSPSTTAKLADLAFLPCVPPVAAVAEDSLRKLGRLVYVPEYVNLENVQKCLEDRRSRLVPVDSATFNSELQLMANSCTGFFVLEKDHFVRFSRCYPPVKFSYKSRGAAMTLQWTSPSLVDIPTRNFVEVDGLWQMEQPPVLYFVFGDDADILRPDFLADGNTIYEYYESTVSVDMAKLAVVAQSKTDLCVSHFFVVNRGKDYWAVDTRDPSISYAFDPTAKSRTISRLAN</sequence>
<accession>A0ACC1LTU6</accession>
<protein>
    <submittedName>
        <fullName evidence="1">Uncharacterized protein</fullName>
    </submittedName>
</protein>
<feature type="non-terminal residue" evidence="1">
    <location>
        <position position="232"/>
    </location>
</feature>
<evidence type="ECO:0000313" key="2">
    <source>
        <dbReference type="Proteomes" id="UP001139981"/>
    </source>
</evidence>
<comment type="caution">
    <text evidence="1">The sequence shown here is derived from an EMBL/GenBank/DDBJ whole genome shotgun (WGS) entry which is preliminary data.</text>
</comment>
<keyword evidence="2" id="KW-1185">Reference proteome</keyword>
<name>A0ACC1LTU6_9FUNG</name>